<keyword evidence="3" id="KW-1185">Reference proteome</keyword>
<reference evidence="2 3" key="1">
    <citation type="submission" date="2016-10" db="EMBL/GenBank/DDBJ databases">
        <title>Marinobacter salinus sp. nov., a moderately halophilic bacterium isolated from a tidal flat environment.</title>
        <authorList>
            <person name="Park S.-J."/>
        </authorList>
    </citation>
    <scope>NUCLEOTIDE SEQUENCE [LARGE SCALE GENOMIC DNA]</scope>
    <source>
        <strain evidence="2 3">Hb8</strain>
    </source>
</reference>
<organism evidence="2 3">
    <name type="scientific">Marinobacter salinus</name>
    <dbReference type="NCBI Taxonomy" id="1874317"/>
    <lineage>
        <taxon>Bacteria</taxon>
        <taxon>Pseudomonadati</taxon>
        <taxon>Pseudomonadota</taxon>
        <taxon>Gammaproteobacteria</taxon>
        <taxon>Pseudomonadales</taxon>
        <taxon>Marinobacteraceae</taxon>
        <taxon>Marinobacter</taxon>
    </lineage>
</organism>
<accession>A0A1D9GMV5</accession>
<gene>
    <name evidence="2" type="ORF">BKP64_12660</name>
</gene>
<dbReference type="Gene3D" id="1.10.10.1320">
    <property type="entry name" value="Anti-sigma factor, zinc-finger domain"/>
    <property type="match status" value="1"/>
</dbReference>
<dbReference type="KEGG" id="msq:BKP64_12660"/>
<proteinExistence type="predicted"/>
<protein>
    <submittedName>
        <fullName evidence="2">Anti-sigma factor</fullName>
    </submittedName>
</protein>
<dbReference type="Proteomes" id="UP000177445">
    <property type="component" value="Chromosome"/>
</dbReference>
<sequence length="233" mass="24932">MSCREIRVSLVAYIHNELAEPQREQIAQHLRTCPSCMARFESEQTLNGCLHEKTEIPMPSADFQSRVLAAATGREAHARKGWSHTVMGGAVAAALAFGISLGAMFKGEELGGNATVVAESTETEGQATEGLVAPGGPVERSVRLAFRSGMPLENVTLTLQLPPNVELASLPGRQEVSWKVSLEAGENVLALPLKVLFPGSGELTARLDTGERQKTFRVMIPDDESVGREGPAS</sequence>
<dbReference type="OrthoDB" id="5793589at2"/>
<evidence type="ECO:0000259" key="1">
    <source>
        <dbReference type="Pfam" id="PF13490"/>
    </source>
</evidence>
<dbReference type="STRING" id="1874317.BKP64_12660"/>
<name>A0A1D9GMV5_9GAMM</name>
<dbReference type="InterPro" id="IPR041916">
    <property type="entry name" value="Anti_sigma_zinc_sf"/>
</dbReference>
<evidence type="ECO:0000313" key="2">
    <source>
        <dbReference type="EMBL" id="AOY88947.1"/>
    </source>
</evidence>
<feature type="domain" description="Putative zinc-finger" evidence="1">
    <location>
        <begin position="3"/>
        <end position="36"/>
    </location>
</feature>
<dbReference type="InterPro" id="IPR027383">
    <property type="entry name" value="Znf_put"/>
</dbReference>
<dbReference type="AlphaFoldDB" id="A0A1D9GMV5"/>
<dbReference type="EMBL" id="CP017715">
    <property type="protein sequence ID" value="AOY88947.1"/>
    <property type="molecule type" value="Genomic_DNA"/>
</dbReference>
<dbReference type="Pfam" id="PF13490">
    <property type="entry name" value="zf-HC2"/>
    <property type="match status" value="1"/>
</dbReference>
<evidence type="ECO:0000313" key="3">
    <source>
        <dbReference type="Proteomes" id="UP000177445"/>
    </source>
</evidence>